<keyword evidence="1" id="KW-0732">Signal</keyword>
<dbReference type="OrthoDB" id="8112769at2"/>
<reference evidence="3" key="1">
    <citation type="submission" date="2016-10" db="EMBL/GenBank/DDBJ databases">
        <authorList>
            <person name="Varghese N."/>
            <person name="Submissions S."/>
        </authorList>
    </citation>
    <scope>NUCLEOTIDE SEQUENCE [LARGE SCALE GENOMIC DNA]</scope>
    <source>
        <strain evidence="3">DSM 1565</strain>
    </source>
</reference>
<dbReference type="RefSeq" id="WP_092868794.1">
    <property type="nucleotide sequence ID" value="NZ_FPCH01000003.1"/>
</dbReference>
<evidence type="ECO:0000313" key="2">
    <source>
        <dbReference type="EMBL" id="SFV37723.1"/>
    </source>
</evidence>
<protein>
    <submittedName>
        <fullName evidence="2">Lipid A 3-O-deacylase (PagL)</fullName>
    </submittedName>
</protein>
<sequence length="186" mass="20144">MRVFVRIAATVGLAAVIAIGAENGASAESLLYALKVGVLAHDVPDLWSGFQVERNAVDINIEAQFAAAWALPWGAIRPVIGGSINTRGDTSDGYIDARWQGDCPSGLFFGLGLGAAIHDGEIGGPGSDPDKKWLGSRVLFHIPMEVGYHLDEHSDVSVYFEHMSNAYTQKFNEGMDRIGLRYGYRF</sequence>
<name>A0A1I7NSS5_9HYPH</name>
<dbReference type="EMBL" id="FPCH01000003">
    <property type="protein sequence ID" value="SFV37723.1"/>
    <property type="molecule type" value="Genomic_DNA"/>
</dbReference>
<dbReference type="Proteomes" id="UP000199423">
    <property type="component" value="Unassembled WGS sequence"/>
</dbReference>
<accession>A0A1I7NSS5</accession>
<dbReference type="STRING" id="51670.SAMN04488557_3307"/>
<proteinExistence type="predicted"/>
<feature type="signal peptide" evidence="1">
    <location>
        <begin position="1"/>
        <end position="20"/>
    </location>
</feature>
<keyword evidence="3" id="KW-1185">Reference proteome</keyword>
<gene>
    <name evidence="2" type="ORF">SAMN04488557_3307</name>
</gene>
<evidence type="ECO:0000313" key="3">
    <source>
        <dbReference type="Proteomes" id="UP000199423"/>
    </source>
</evidence>
<dbReference type="InterPro" id="IPR018550">
    <property type="entry name" value="Lipid-A_deacylase-rel"/>
</dbReference>
<dbReference type="Gene3D" id="2.40.160.20">
    <property type="match status" value="1"/>
</dbReference>
<dbReference type="AlphaFoldDB" id="A0A1I7NSS5"/>
<organism evidence="2 3">
    <name type="scientific">Hyphomicrobium facile</name>
    <dbReference type="NCBI Taxonomy" id="51670"/>
    <lineage>
        <taxon>Bacteria</taxon>
        <taxon>Pseudomonadati</taxon>
        <taxon>Pseudomonadota</taxon>
        <taxon>Alphaproteobacteria</taxon>
        <taxon>Hyphomicrobiales</taxon>
        <taxon>Hyphomicrobiaceae</taxon>
        <taxon>Hyphomicrobium</taxon>
    </lineage>
</organism>
<feature type="chain" id="PRO_5011567878" evidence="1">
    <location>
        <begin position="21"/>
        <end position="186"/>
    </location>
</feature>
<evidence type="ECO:0000256" key="1">
    <source>
        <dbReference type="SAM" id="SignalP"/>
    </source>
</evidence>
<dbReference type="Pfam" id="PF09411">
    <property type="entry name" value="PagL"/>
    <property type="match status" value="1"/>
</dbReference>